<evidence type="ECO:0000313" key="3">
    <source>
        <dbReference type="EMBL" id="KAK8130465.1"/>
    </source>
</evidence>
<sequence length="279" mass="30860">MSTGRPNLGRAILISFTLLCSFFLLLIYHGYYGADFESRVTAKVAEAATVLGQVASPSKDRGKQKPLQNSPPEVEIVAASRHADDTSWFQRHLPAEWSKRIYVVDVDDAQAPLTVPKNKGREAMAYLTHIVDSYDALADTMVFFHAARFAWHNDDPDYDAVPTLRRLRLDHVRRAGYVNLRCVWVIGCPDEIHPHLDAEEAAEDSSFDGGGGEEPKKETTTKAIYKRAFEELLPGTPVPDVVAVSCCSQFAVTRDTIRRRPPRGLRPLPGLASADGVDG</sequence>
<dbReference type="Proteomes" id="UP001392437">
    <property type="component" value="Unassembled WGS sequence"/>
</dbReference>
<reference evidence="3 4" key="1">
    <citation type="submission" date="2023-01" db="EMBL/GenBank/DDBJ databases">
        <title>Analysis of 21 Apiospora genomes using comparative genomics revels a genus with tremendous synthesis potential of carbohydrate active enzymes and secondary metabolites.</title>
        <authorList>
            <person name="Sorensen T."/>
        </authorList>
    </citation>
    <scope>NUCLEOTIDE SEQUENCE [LARGE SCALE GENOMIC DNA]</scope>
    <source>
        <strain evidence="3 4">CBS 117206</strain>
    </source>
</reference>
<evidence type="ECO:0000313" key="4">
    <source>
        <dbReference type="Proteomes" id="UP001392437"/>
    </source>
</evidence>
<dbReference type="EMBL" id="JAQQWP010000002">
    <property type="protein sequence ID" value="KAK8130465.1"/>
    <property type="molecule type" value="Genomic_DNA"/>
</dbReference>
<feature type="region of interest" description="Disordered" evidence="1">
    <location>
        <begin position="258"/>
        <end position="279"/>
    </location>
</feature>
<keyword evidence="2" id="KW-0812">Transmembrane</keyword>
<name>A0AAW0R9H7_9PEZI</name>
<keyword evidence="4" id="KW-1185">Reference proteome</keyword>
<keyword evidence="2" id="KW-1133">Transmembrane helix</keyword>
<feature type="transmembrane region" description="Helical" evidence="2">
    <location>
        <begin position="12"/>
        <end position="31"/>
    </location>
</feature>
<feature type="region of interest" description="Disordered" evidence="1">
    <location>
        <begin position="199"/>
        <end position="219"/>
    </location>
</feature>
<evidence type="ECO:0000256" key="1">
    <source>
        <dbReference type="SAM" id="MobiDB-lite"/>
    </source>
</evidence>
<comment type="caution">
    <text evidence="3">The sequence shown here is derived from an EMBL/GenBank/DDBJ whole genome shotgun (WGS) entry which is preliminary data.</text>
</comment>
<protein>
    <submittedName>
        <fullName evidence="3">Uncharacterized protein</fullName>
    </submittedName>
</protein>
<dbReference type="InterPro" id="IPR021838">
    <property type="entry name" value="DUF3431"/>
</dbReference>
<accession>A0AAW0R9H7</accession>
<organism evidence="3 4">
    <name type="scientific">Apiospora kogelbergensis</name>
    <dbReference type="NCBI Taxonomy" id="1337665"/>
    <lineage>
        <taxon>Eukaryota</taxon>
        <taxon>Fungi</taxon>
        <taxon>Dikarya</taxon>
        <taxon>Ascomycota</taxon>
        <taxon>Pezizomycotina</taxon>
        <taxon>Sordariomycetes</taxon>
        <taxon>Xylariomycetidae</taxon>
        <taxon>Amphisphaeriales</taxon>
        <taxon>Apiosporaceae</taxon>
        <taxon>Apiospora</taxon>
    </lineage>
</organism>
<gene>
    <name evidence="3" type="ORF">PG999_002845</name>
</gene>
<evidence type="ECO:0000256" key="2">
    <source>
        <dbReference type="SAM" id="Phobius"/>
    </source>
</evidence>
<dbReference type="PANTHER" id="PTHR37490:SF3">
    <property type="entry name" value="DUF3431 DOMAIN CONTAINING PROTEIN"/>
    <property type="match status" value="1"/>
</dbReference>
<proteinExistence type="predicted"/>
<dbReference type="Pfam" id="PF11913">
    <property type="entry name" value="DUF3431"/>
    <property type="match status" value="1"/>
</dbReference>
<dbReference type="PANTHER" id="PTHR37490">
    <property type="entry name" value="EXPRESSED PROTEIN"/>
    <property type="match status" value="1"/>
</dbReference>
<keyword evidence="2" id="KW-0472">Membrane</keyword>
<dbReference type="AlphaFoldDB" id="A0AAW0R9H7"/>